<keyword evidence="3" id="KW-1185">Reference proteome</keyword>
<evidence type="ECO:0000313" key="2">
    <source>
        <dbReference type="EMBL" id="KAK0516841.1"/>
    </source>
</evidence>
<keyword evidence="1" id="KW-1133">Transmembrane helix</keyword>
<dbReference type="Proteomes" id="UP001166286">
    <property type="component" value="Unassembled WGS sequence"/>
</dbReference>
<gene>
    <name evidence="2" type="ORF">JMJ35_001444</name>
</gene>
<evidence type="ECO:0000313" key="3">
    <source>
        <dbReference type="Proteomes" id="UP001166286"/>
    </source>
</evidence>
<keyword evidence="1" id="KW-0472">Membrane</keyword>
<protein>
    <submittedName>
        <fullName evidence="2">Uncharacterized protein</fullName>
    </submittedName>
</protein>
<dbReference type="AlphaFoldDB" id="A0AA39R9Y4"/>
<keyword evidence="1" id="KW-0812">Transmembrane</keyword>
<organism evidence="2 3">
    <name type="scientific">Cladonia borealis</name>
    <dbReference type="NCBI Taxonomy" id="184061"/>
    <lineage>
        <taxon>Eukaryota</taxon>
        <taxon>Fungi</taxon>
        <taxon>Dikarya</taxon>
        <taxon>Ascomycota</taxon>
        <taxon>Pezizomycotina</taxon>
        <taxon>Lecanoromycetes</taxon>
        <taxon>OSLEUM clade</taxon>
        <taxon>Lecanoromycetidae</taxon>
        <taxon>Lecanorales</taxon>
        <taxon>Lecanorineae</taxon>
        <taxon>Cladoniaceae</taxon>
        <taxon>Cladonia</taxon>
    </lineage>
</organism>
<comment type="caution">
    <text evidence="2">The sequence shown here is derived from an EMBL/GenBank/DDBJ whole genome shotgun (WGS) entry which is preliminary data.</text>
</comment>
<sequence length="245" mass="27726">MIPRRRLLKSLGGKQAWRRLTISPGLSSPPRYFASAYQNPSKAVKSIPERLLIFHAGTGRTVFVGALKVTTIFLFSATLLFIAPALYYDPEQPSWVAPIVVGASAVPLTYVMYYASPFVAYVHIKLPIFARRSREQLLKWAQSIPPNTELEMTTIKSYGSLRTTRMPISELRPIKARFGIENLARVPKSLERTRISPKRPWWAPKEQNLFFVGNEPRKSVETAVWQKALEQIRSSADAPVRIKSS</sequence>
<dbReference type="EMBL" id="JAFEKC020000002">
    <property type="protein sequence ID" value="KAK0516841.1"/>
    <property type="molecule type" value="Genomic_DNA"/>
</dbReference>
<feature type="transmembrane region" description="Helical" evidence="1">
    <location>
        <begin position="62"/>
        <end position="87"/>
    </location>
</feature>
<accession>A0AA39R9Y4</accession>
<name>A0AA39R9Y4_9LECA</name>
<proteinExistence type="predicted"/>
<evidence type="ECO:0000256" key="1">
    <source>
        <dbReference type="SAM" id="Phobius"/>
    </source>
</evidence>
<reference evidence="2" key="1">
    <citation type="submission" date="2023-03" db="EMBL/GenBank/DDBJ databases">
        <title>Complete genome of Cladonia borealis.</title>
        <authorList>
            <person name="Park H."/>
        </authorList>
    </citation>
    <scope>NUCLEOTIDE SEQUENCE</scope>
    <source>
        <strain evidence="2">ANT050790</strain>
    </source>
</reference>
<feature type="transmembrane region" description="Helical" evidence="1">
    <location>
        <begin position="99"/>
        <end position="124"/>
    </location>
</feature>